<feature type="compositionally biased region" description="Low complexity" evidence="1">
    <location>
        <begin position="158"/>
        <end position="170"/>
    </location>
</feature>
<protein>
    <submittedName>
        <fullName evidence="2">Uncharacterized protein</fullName>
    </submittedName>
</protein>
<feature type="compositionally biased region" description="Basic and acidic residues" evidence="1">
    <location>
        <begin position="1"/>
        <end position="32"/>
    </location>
</feature>
<feature type="region of interest" description="Disordered" evidence="1">
    <location>
        <begin position="138"/>
        <end position="193"/>
    </location>
</feature>
<evidence type="ECO:0000256" key="1">
    <source>
        <dbReference type="SAM" id="MobiDB-lite"/>
    </source>
</evidence>
<organism evidence="2 3">
    <name type="scientific">Actibacterium naphthalenivorans</name>
    <dbReference type="NCBI Taxonomy" id="1614693"/>
    <lineage>
        <taxon>Bacteria</taxon>
        <taxon>Pseudomonadati</taxon>
        <taxon>Pseudomonadota</taxon>
        <taxon>Alphaproteobacteria</taxon>
        <taxon>Rhodobacterales</taxon>
        <taxon>Roseobacteraceae</taxon>
        <taxon>Actibacterium</taxon>
    </lineage>
</organism>
<accession>A0A840CKH0</accession>
<proteinExistence type="predicted"/>
<comment type="caution">
    <text evidence="2">The sequence shown here is derived from an EMBL/GenBank/DDBJ whole genome shotgun (WGS) entry which is preliminary data.</text>
</comment>
<dbReference type="AlphaFoldDB" id="A0A840CKH0"/>
<dbReference type="Proteomes" id="UP000585681">
    <property type="component" value="Unassembled WGS sequence"/>
</dbReference>
<evidence type="ECO:0000313" key="3">
    <source>
        <dbReference type="Proteomes" id="UP000585681"/>
    </source>
</evidence>
<name>A0A840CKH0_9RHOB</name>
<gene>
    <name evidence="2" type="ORF">GGR17_003848</name>
</gene>
<feature type="compositionally biased region" description="Basic and acidic residues" evidence="1">
    <location>
        <begin position="40"/>
        <end position="53"/>
    </location>
</feature>
<reference evidence="2" key="1">
    <citation type="submission" date="2020-08" db="EMBL/GenBank/DDBJ databases">
        <title>Genomic Encyclopedia of Type Strains, Phase IV (KMG-IV): sequencing the most valuable type-strain genomes for metagenomic binning, comparative biology and taxonomic classification.</title>
        <authorList>
            <person name="Goeker M."/>
        </authorList>
    </citation>
    <scope>NUCLEOTIDE SEQUENCE [LARGE SCALE GENOMIC DNA]</scope>
    <source>
        <strain evidence="2">DSM 105040</strain>
    </source>
</reference>
<feature type="region of interest" description="Disordered" evidence="1">
    <location>
        <begin position="1"/>
        <end position="58"/>
    </location>
</feature>
<dbReference type="EMBL" id="JACIEQ010000017">
    <property type="protein sequence ID" value="MBB4024008.1"/>
    <property type="molecule type" value="Genomic_DNA"/>
</dbReference>
<sequence>MQDLDHNTRDVGQEAGEDLKRSAERLSDDARNAAESVGTRAREEATHQADRAKSGVASELSGIARALNSAAAELRHGSPQERAFEQVAGSLSGVSDAIRDRDLADLAADVSAFARRNPLGFLGGAALAGFAATRFAKASGAPRPGADAPYNAPSGQVTTSAPTSAPATAPETRPDDVMAPAVIPATYLTPGEH</sequence>
<evidence type="ECO:0000313" key="2">
    <source>
        <dbReference type="EMBL" id="MBB4024008.1"/>
    </source>
</evidence>
<dbReference type="RefSeq" id="WP_054540729.1">
    <property type="nucleotide sequence ID" value="NZ_JACIEQ010000017.1"/>
</dbReference>
<keyword evidence="3" id="KW-1185">Reference proteome</keyword>